<dbReference type="InterPro" id="IPR009060">
    <property type="entry name" value="UBA-like_sf"/>
</dbReference>
<feature type="compositionally biased region" description="Basic residues" evidence="1">
    <location>
        <begin position="211"/>
        <end position="220"/>
    </location>
</feature>
<proteinExistence type="predicted"/>
<evidence type="ECO:0000256" key="1">
    <source>
        <dbReference type="SAM" id="MobiDB-lite"/>
    </source>
</evidence>
<evidence type="ECO:0000313" key="4">
    <source>
        <dbReference type="Proteomes" id="UP000236161"/>
    </source>
</evidence>
<dbReference type="SUPFAM" id="SSF46934">
    <property type="entry name" value="UBA-like"/>
    <property type="match status" value="1"/>
</dbReference>
<dbReference type="STRING" id="1088818.A0A2I0AC96"/>
<feature type="compositionally biased region" description="Low complexity" evidence="1">
    <location>
        <begin position="165"/>
        <end position="177"/>
    </location>
</feature>
<dbReference type="PANTHER" id="PTHR35294:SF1">
    <property type="entry name" value="OS05G0409000 PROTEIN"/>
    <property type="match status" value="1"/>
</dbReference>
<dbReference type="PANTHER" id="PTHR35294">
    <property type="entry name" value="UBIQUITIN-ASSOCIATED/TRANSLATION ELONGATION FACTOR EF1B PROTEIN"/>
    <property type="match status" value="1"/>
</dbReference>
<feature type="compositionally biased region" description="Polar residues" evidence="1">
    <location>
        <begin position="106"/>
        <end position="142"/>
    </location>
</feature>
<feature type="compositionally biased region" description="Basic and acidic residues" evidence="1">
    <location>
        <begin position="82"/>
        <end position="97"/>
    </location>
</feature>
<dbReference type="Proteomes" id="UP000236161">
    <property type="component" value="Unassembled WGS sequence"/>
</dbReference>
<feature type="compositionally biased region" description="Basic and acidic residues" evidence="1">
    <location>
        <begin position="200"/>
        <end position="210"/>
    </location>
</feature>
<dbReference type="PROSITE" id="PS50030">
    <property type="entry name" value="UBA"/>
    <property type="match status" value="1"/>
</dbReference>
<evidence type="ECO:0000313" key="3">
    <source>
        <dbReference type="EMBL" id="PKA53172.1"/>
    </source>
</evidence>
<keyword evidence="4" id="KW-1185">Reference proteome</keyword>
<feature type="region of interest" description="Disordered" evidence="1">
    <location>
        <begin position="75"/>
        <end position="225"/>
    </location>
</feature>
<reference evidence="3 4" key="1">
    <citation type="journal article" date="2017" name="Nature">
        <title>The Apostasia genome and the evolution of orchids.</title>
        <authorList>
            <person name="Zhang G.Q."/>
            <person name="Liu K.W."/>
            <person name="Li Z."/>
            <person name="Lohaus R."/>
            <person name="Hsiao Y.Y."/>
            <person name="Niu S.C."/>
            <person name="Wang J.Y."/>
            <person name="Lin Y.C."/>
            <person name="Xu Q."/>
            <person name="Chen L.J."/>
            <person name="Yoshida K."/>
            <person name="Fujiwara S."/>
            <person name="Wang Z.W."/>
            <person name="Zhang Y.Q."/>
            <person name="Mitsuda N."/>
            <person name="Wang M."/>
            <person name="Liu G.H."/>
            <person name="Pecoraro L."/>
            <person name="Huang H.X."/>
            <person name="Xiao X.J."/>
            <person name="Lin M."/>
            <person name="Wu X.Y."/>
            <person name="Wu W.L."/>
            <person name="Chen Y.Y."/>
            <person name="Chang S.B."/>
            <person name="Sakamoto S."/>
            <person name="Ohme-Takagi M."/>
            <person name="Yagi M."/>
            <person name="Zeng S.J."/>
            <person name="Shen C.Y."/>
            <person name="Yeh C.M."/>
            <person name="Luo Y.B."/>
            <person name="Tsai W.C."/>
            <person name="Van de Peer Y."/>
            <person name="Liu Z.J."/>
        </authorList>
    </citation>
    <scope>NUCLEOTIDE SEQUENCE [LARGE SCALE GENOMIC DNA]</scope>
    <source>
        <strain evidence="4">cv. Shenzhen</strain>
        <tissue evidence="3">Stem</tissue>
    </source>
</reference>
<organism evidence="3 4">
    <name type="scientific">Apostasia shenzhenica</name>
    <dbReference type="NCBI Taxonomy" id="1088818"/>
    <lineage>
        <taxon>Eukaryota</taxon>
        <taxon>Viridiplantae</taxon>
        <taxon>Streptophyta</taxon>
        <taxon>Embryophyta</taxon>
        <taxon>Tracheophyta</taxon>
        <taxon>Spermatophyta</taxon>
        <taxon>Magnoliopsida</taxon>
        <taxon>Liliopsida</taxon>
        <taxon>Asparagales</taxon>
        <taxon>Orchidaceae</taxon>
        <taxon>Apostasioideae</taxon>
        <taxon>Apostasia</taxon>
    </lineage>
</organism>
<dbReference type="InterPro" id="IPR015940">
    <property type="entry name" value="UBA"/>
</dbReference>
<evidence type="ECO:0000259" key="2">
    <source>
        <dbReference type="PROSITE" id="PS50030"/>
    </source>
</evidence>
<sequence>MRFSYHSVLDRLRLPGLGIWPDAGIFFMICTITFDLDFVCVLCYFLCYRTNCDLTNDDDYDDVLTEASPYYILDMSPGSKSKSKEKSTPRTIKEHPRALVKPSPVPSNCGNGSPTDNSYNPITEPFQNLDISQFSSHSTPQGNGRFRISDDPEDHSESSPGTITECDSSSNNDSCSGESEDQKDKLTSGATRTDIIPGCDNDKRDKIRQKNEKKHQRQKERRAQELRERCTNFLKSRKLKALSNQLAAMGFPVDRAAMALIVNEGRMEESVAWLLQEGEEGNKSKATVDVDDRSNLKIDIMDEISKIAEMEIKYNCTKLEVERAVVACEGDLLKAEGSLKLQKQANAMAAATKPVESADSTDHYPGNSSNRAAAVNILQRRSEEMEINCLKFAESKGIQPKPATADKKILTAASTRTVQVSGLVARPESRFGSVMGNGIMMRSLKEEPIIVMRRPKPNLPSSIADMAAPHPAAVGWYSSNGIPSMEVMQATNGVSSMGMSGAMPQDFYPQDNYQPISSIPTEIAGSIGRSSLLWNRTVPVASAPVSSSSLAAPSSLGLFTGWGALSGSSSPSSQNDWNSGGLRAQLDYTSIDWSVDLTPLRPSSAKGRLSDTWSTMFMGGNLTKPAVNGGGTGFHRPGFQEGNGILNDPSLSAGSLEWSNPFEGRDLFRVPRQYVSSSPSL</sequence>
<accession>A0A2I0AC96</accession>
<dbReference type="OrthoDB" id="515654at2759"/>
<dbReference type="AlphaFoldDB" id="A0A2I0AC96"/>
<dbReference type="Gene3D" id="1.10.8.10">
    <property type="entry name" value="DNA helicase RuvA subunit, C-terminal domain"/>
    <property type="match status" value="1"/>
</dbReference>
<protein>
    <recommendedName>
        <fullName evidence="2">UBA domain-containing protein</fullName>
    </recommendedName>
</protein>
<name>A0A2I0AC96_9ASPA</name>
<feature type="domain" description="UBA" evidence="2">
    <location>
        <begin position="225"/>
        <end position="277"/>
    </location>
</feature>
<dbReference type="EMBL" id="KZ451999">
    <property type="protein sequence ID" value="PKA53172.1"/>
    <property type="molecule type" value="Genomic_DNA"/>
</dbReference>
<gene>
    <name evidence="3" type="ORF">AXF42_Ash009902</name>
</gene>